<dbReference type="Pfam" id="PF01170">
    <property type="entry name" value="UPF0020"/>
    <property type="match status" value="1"/>
</dbReference>
<dbReference type="Proteomes" id="UP000318380">
    <property type="component" value="Unassembled WGS sequence"/>
</dbReference>
<dbReference type="PANTHER" id="PTHR14911">
    <property type="entry name" value="THUMP DOMAIN-CONTAINING"/>
    <property type="match status" value="1"/>
</dbReference>
<dbReference type="SUPFAM" id="SSF53335">
    <property type="entry name" value="S-adenosyl-L-methionine-dependent methyltransferases"/>
    <property type="match status" value="1"/>
</dbReference>
<dbReference type="CDD" id="cd02440">
    <property type="entry name" value="AdoMet_MTases"/>
    <property type="match status" value="1"/>
</dbReference>
<dbReference type="GO" id="GO:0016423">
    <property type="term" value="F:tRNA (guanine) methyltransferase activity"/>
    <property type="evidence" value="ECO:0007669"/>
    <property type="project" value="TreeGrafter"/>
</dbReference>
<keyword evidence="2" id="KW-0489">Methyltransferase</keyword>
<dbReference type="PRINTS" id="PR00507">
    <property type="entry name" value="N12N6MTFRASE"/>
</dbReference>
<dbReference type="Gene3D" id="3.40.50.150">
    <property type="entry name" value="Vaccinia Virus protein VP39"/>
    <property type="match status" value="1"/>
</dbReference>
<evidence type="ECO:0000313" key="2">
    <source>
        <dbReference type="EMBL" id="TWD75189.1"/>
    </source>
</evidence>
<dbReference type="PROSITE" id="PS00092">
    <property type="entry name" value="N6_MTASE"/>
    <property type="match status" value="1"/>
</dbReference>
<evidence type="ECO:0000313" key="3">
    <source>
        <dbReference type="Proteomes" id="UP000318380"/>
    </source>
</evidence>
<dbReference type="GO" id="GO:0030488">
    <property type="term" value="P:tRNA methylation"/>
    <property type="evidence" value="ECO:0007669"/>
    <property type="project" value="TreeGrafter"/>
</dbReference>
<dbReference type="GO" id="GO:0003676">
    <property type="term" value="F:nucleic acid binding"/>
    <property type="evidence" value="ECO:0007669"/>
    <property type="project" value="InterPro"/>
</dbReference>
<sequence length="334" mass="36833">MLVLVRTVTGLEQLAAEELAAAQHRVIDLSRRQLVIEPHDATVVTSPPRLADDLFLIHDAVPDPGHTRQALADAVPAIQLTGEPADFAVTASFQGRRNFNRYDIEDLVGERLRELTGGRYHSRREGVTPPVDRVDWRVVLDGKTLWVGRRPFAVPLHRREWRRHTVTGSLHPPVAAAIARLGRLAPGLQVLDPFCGAGTLLLEAHAVEPGATYRGIDRQPAAIAAARANTPYGAEIAWQEGDARQVRGSVDRILTNPPWDVRLGIGPLGPYLRQWRRVLRPDGLLVAIVNHEQAERIGGDAAWQILDEYDVAVAGQHPRILVAGLRQRGVTKVR</sequence>
<keyword evidence="3" id="KW-1185">Reference proteome</keyword>
<dbReference type="EMBL" id="VIVK01000002">
    <property type="protein sequence ID" value="TWD75189.1"/>
    <property type="molecule type" value="Genomic_DNA"/>
</dbReference>
<dbReference type="AlphaFoldDB" id="A0A561B8R4"/>
<gene>
    <name evidence="2" type="ORF">FB561_6627</name>
</gene>
<dbReference type="InterPro" id="IPR002052">
    <property type="entry name" value="DNA_methylase_N6_adenine_CS"/>
</dbReference>
<comment type="caution">
    <text evidence="2">The sequence shown here is derived from an EMBL/GenBank/DDBJ whole genome shotgun (WGS) entry which is preliminary data.</text>
</comment>
<name>A0A561B8R4_9ACTN</name>
<evidence type="ECO:0000259" key="1">
    <source>
        <dbReference type="Pfam" id="PF01170"/>
    </source>
</evidence>
<reference evidence="2 3" key="1">
    <citation type="submission" date="2019-06" db="EMBL/GenBank/DDBJ databases">
        <title>Sequencing the genomes of 1000 actinobacteria strains.</title>
        <authorList>
            <person name="Klenk H.-P."/>
        </authorList>
    </citation>
    <scope>NUCLEOTIDE SEQUENCE [LARGE SCALE GENOMIC DNA]</scope>
    <source>
        <strain evidence="2 3">DSM 24683</strain>
    </source>
</reference>
<feature type="domain" description="Ribosomal RNA large subunit methyltransferase K/L-like methyltransferase" evidence="1">
    <location>
        <begin position="159"/>
        <end position="290"/>
    </location>
</feature>
<proteinExistence type="predicted"/>
<keyword evidence="2" id="KW-0808">Transferase</keyword>
<organism evidence="2 3">
    <name type="scientific">Kribbella amoyensis</name>
    <dbReference type="NCBI Taxonomy" id="996641"/>
    <lineage>
        <taxon>Bacteria</taxon>
        <taxon>Bacillati</taxon>
        <taxon>Actinomycetota</taxon>
        <taxon>Actinomycetes</taxon>
        <taxon>Propionibacteriales</taxon>
        <taxon>Kribbellaceae</taxon>
        <taxon>Kribbella</taxon>
    </lineage>
</organism>
<dbReference type="InterPro" id="IPR029063">
    <property type="entry name" value="SAM-dependent_MTases_sf"/>
</dbReference>
<dbReference type="InterPro" id="IPR000241">
    <property type="entry name" value="RlmKL-like_Mtase"/>
</dbReference>
<dbReference type="PANTHER" id="PTHR14911:SF13">
    <property type="entry name" value="TRNA (GUANINE(6)-N2)-METHYLTRANSFERASE THUMP3"/>
    <property type="match status" value="1"/>
</dbReference>
<accession>A0A561B8R4</accession>
<protein>
    <submittedName>
        <fullName evidence="2">23S rRNA G2445 N2-methylase RlmL</fullName>
    </submittedName>
</protein>